<sequence>MKHQQQEDNRAADIPGIGEGGEVAGASLKTEDHAHALDNDGCSIGSLESVGGDDDAFEEKQQHQQRAISDGTEKYAGMDEKELEAIMLKKIRAAEAAWAAECVELQETKALLERTSIVGTTEGGSKAESGARRRTGPLFHNLTNLSYAIRAESDENSVVSVSERDDSPGKEDPPSEQVYNFEGSTAVPPDSGLFAGNPLVSSSTPPGYEFGLKAGGEDGVGLQKRMILGAPMEKY</sequence>
<gene>
    <name evidence="2" type="ORF">OAUR00152_LOCUS8415</name>
</gene>
<reference evidence="2" key="1">
    <citation type="submission" date="2021-01" db="EMBL/GenBank/DDBJ databases">
        <authorList>
            <person name="Corre E."/>
            <person name="Pelletier E."/>
            <person name="Niang G."/>
            <person name="Scheremetjew M."/>
            <person name="Finn R."/>
            <person name="Kale V."/>
            <person name="Holt S."/>
            <person name="Cochrane G."/>
            <person name="Meng A."/>
            <person name="Brown T."/>
            <person name="Cohen L."/>
        </authorList>
    </citation>
    <scope>NUCLEOTIDE SEQUENCE</scope>
    <source>
        <strain evidence="2">Isolate 1302-5</strain>
    </source>
</reference>
<name>A0A7S4MGV5_9STRA</name>
<feature type="compositionally biased region" description="Basic and acidic residues" evidence="1">
    <location>
        <begin position="1"/>
        <end position="11"/>
    </location>
</feature>
<evidence type="ECO:0000313" key="2">
    <source>
        <dbReference type="EMBL" id="CAE2221213.1"/>
    </source>
</evidence>
<feature type="compositionally biased region" description="Basic and acidic residues" evidence="1">
    <location>
        <begin position="29"/>
        <end position="38"/>
    </location>
</feature>
<organism evidence="2">
    <name type="scientific">Odontella aurita</name>
    <dbReference type="NCBI Taxonomy" id="265563"/>
    <lineage>
        <taxon>Eukaryota</taxon>
        <taxon>Sar</taxon>
        <taxon>Stramenopiles</taxon>
        <taxon>Ochrophyta</taxon>
        <taxon>Bacillariophyta</taxon>
        <taxon>Mediophyceae</taxon>
        <taxon>Biddulphiophycidae</taxon>
        <taxon>Eupodiscales</taxon>
        <taxon>Odontellaceae</taxon>
        <taxon>Odontella</taxon>
    </lineage>
</organism>
<feature type="region of interest" description="Disordered" evidence="1">
    <location>
        <begin position="154"/>
        <end position="200"/>
    </location>
</feature>
<accession>A0A7S4MGV5</accession>
<evidence type="ECO:0000256" key="1">
    <source>
        <dbReference type="SAM" id="MobiDB-lite"/>
    </source>
</evidence>
<feature type="compositionally biased region" description="Basic and acidic residues" evidence="1">
    <location>
        <begin position="162"/>
        <end position="173"/>
    </location>
</feature>
<dbReference type="EMBL" id="HBKQ01012363">
    <property type="protein sequence ID" value="CAE2221213.1"/>
    <property type="molecule type" value="Transcribed_RNA"/>
</dbReference>
<dbReference type="AlphaFoldDB" id="A0A7S4MGV5"/>
<proteinExistence type="predicted"/>
<protein>
    <submittedName>
        <fullName evidence="2">Uncharacterized protein</fullName>
    </submittedName>
</protein>
<feature type="region of interest" description="Disordered" evidence="1">
    <location>
        <begin position="1"/>
        <end position="75"/>
    </location>
</feature>